<comment type="similarity">
    <text evidence="1">Belongs to the ATP-dependent AMP-binding enzyme family.</text>
</comment>
<dbReference type="Gene3D" id="1.10.1200.10">
    <property type="entry name" value="ACP-like"/>
    <property type="match status" value="1"/>
</dbReference>
<dbReference type="EMBL" id="JAXOVC010000001">
    <property type="protein sequence ID" value="KAK4506305.1"/>
    <property type="molecule type" value="Genomic_DNA"/>
</dbReference>
<dbReference type="Pfam" id="PF00550">
    <property type="entry name" value="PP-binding"/>
    <property type="match status" value="1"/>
</dbReference>
<name>A0ABR0EYM0_ZASCE</name>
<dbReference type="Gene3D" id="3.30.300.30">
    <property type="match status" value="1"/>
</dbReference>
<dbReference type="SUPFAM" id="SSF56801">
    <property type="entry name" value="Acetyl-CoA synthetase-like"/>
    <property type="match status" value="1"/>
</dbReference>
<dbReference type="SMART" id="SM00823">
    <property type="entry name" value="PKS_PP"/>
    <property type="match status" value="1"/>
</dbReference>
<organism evidence="7 8">
    <name type="scientific">Zasmidium cellare</name>
    <name type="common">Wine cellar mold</name>
    <name type="synonym">Racodium cellare</name>
    <dbReference type="NCBI Taxonomy" id="395010"/>
    <lineage>
        <taxon>Eukaryota</taxon>
        <taxon>Fungi</taxon>
        <taxon>Dikarya</taxon>
        <taxon>Ascomycota</taxon>
        <taxon>Pezizomycotina</taxon>
        <taxon>Dothideomycetes</taxon>
        <taxon>Dothideomycetidae</taxon>
        <taxon>Mycosphaerellales</taxon>
        <taxon>Mycosphaerellaceae</taxon>
        <taxon>Zasmidium</taxon>
    </lineage>
</organism>
<evidence type="ECO:0000256" key="3">
    <source>
        <dbReference type="ARBA" id="ARBA00022553"/>
    </source>
</evidence>
<dbReference type="InterPro" id="IPR020806">
    <property type="entry name" value="PKS_PP-bd"/>
</dbReference>
<dbReference type="Gene3D" id="3.30.559.30">
    <property type="entry name" value="Nonribosomal peptide synthetase, condensation domain"/>
    <property type="match status" value="1"/>
</dbReference>
<dbReference type="InterPro" id="IPR001242">
    <property type="entry name" value="Condensation_dom"/>
</dbReference>
<dbReference type="Proteomes" id="UP001305779">
    <property type="component" value="Unassembled WGS sequence"/>
</dbReference>
<dbReference type="SUPFAM" id="SSF52777">
    <property type="entry name" value="CoA-dependent acyltransferases"/>
    <property type="match status" value="2"/>
</dbReference>
<dbReference type="PANTHER" id="PTHR43201:SF5">
    <property type="entry name" value="MEDIUM-CHAIN ACYL-COA LIGASE ACSF2, MITOCHONDRIAL"/>
    <property type="match status" value="1"/>
</dbReference>
<sequence length="1004" mass="112706">MADQLRSLWAQVLDISEADIKDDSNFFEIGGDSVATIKLSGIANDAGLRLSSQTIFENPTLSDQAQAAEEKRNGKPSTDSSSATPSSGQDIMQSWDLISTILAQCNIPNHALEDIYPCTPFQAELMRGTHELGVWMFQAVFEVGPNSLARAKKALGIIRQRNPVFRSRIAQHESGLYHVIVKGRPEWKEYHGDLEAYKQTDLSQRMGYGEQLDRLTVVYEPDTTYIVWTKTHGVYDRWSKIAFIDDLHQCFTDPEAFQNRPLRPPFRKFVDHVSSQDREQGIEFWKSQLEGVERYDLLFPEDKNRQFATSRKKTLRKMVKYKKPTTKIGLDAITQVAWALTLANESGEDDIFFMAMRSSRQTDLEGIENIIGPLWTLCPVRRRLVGNETLQTLLERVSSSTHEAIPYEQFGLPAALQHFGHRRFLAFVSMPQPPQPESFAAKSTARDEQGEYWMRSAEKQWTQARGTFGLYVTCTPKGDEDMEIWARWDEHFINADRVSSICDKYSQMLEKLFTGDCKSTTIGQLCPHLAGSGADEKANGHLNGDSKPATLSGIFRNLSNTAPALIIPGEKEQKDLILPHAKLHNLVAKVQQDFADLGIKEGSACSIALPNSMELIQEEFEFYIEDLGSDVVIIPKDAYAEEGHAVKAARKYEAAIAECYWDGKTAVVDIKEEGKMAKAKNQDKLEAQKDDVALVLHTSGTTGRPKAVPLTHENLLTSIVNIINTYELTSKDITMLIMPLFHVHGLLASFLSPLYSGGSAIVPKRLEPSFWSVFDKHKATWYTATPSMHRVILQFPEPSRAALDRVRFIRSCSSQLSPSLLKQLEDKFKSPVLESYAMTEASHLMCSNPLPHIGEHYPGSGYLNNPDANKSSFTSDGFFRTGDQGKLDEKGYLFLTGRLKELINKGGEKISPVELDNVINQHEKIQEAVSFAIDDEGYGQDVGCAVKLADGQELDTTELKKWVSERLSNFKVPKKIWICEDIPKTATGKVQRKMVAEAMAKRQE</sequence>
<dbReference type="InterPro" id="IPR020845">
    <property type="entry name" value="AMP-binding_CS"/>
</dbReference>
<accession>A0ABR0EYM0</accession>
<evidence type="ECO:0000256" key="2">
    <source>
        <dbReference type="ARBA" id="ARBA00022450"/>
    </source>
</evidence>
<dbReference type="SUPFAM" id="SSF47336">
    <property type="entry name" value="ACP-like"/>
    <property type="match status" value="1"/>
</dbReference>
<dbReference type="Pfam" id="PF00668">
    <property type="entry name" value="Condensation"/>
    <property type="match status" value="1"/>
</dbReference>
<dbReference type="InterPro" id="IPR036736">
    <property type="entry name" value="ACP-like_sf"/>
</dbReference>
<dbReference type="InterPro" id="IPR025110">
    <property type="entry name" value="AMP-bd_C"/>
</dbReference>
<dbReference type="Pfam" id="PF13193">
    <property type="entry name" value="AMP-binding_C"/>
    <property type="match status" value="1"/>
</dbReference>
<dbReference type="PROSITE" id="PS00455">
    <property type="entry name" value="AMP_BINDING"/>
    <property type="match status" value="1"/>
</dbReference>
<feature type="compositionally biased region" description="Low complexity" evidence="5">
    <location>
        <begin position="76"/>
        <end position="87"/>
    </location>
</feature>
<keyword evidence="4" id="KW-0436">Ligase</keyword>
<dbReference type="InterPro" id="IPR045851">
    <property type="entry name" value="AMP-bd_C_sf"/>
</dbReference>
<reference evidence="7 8" key="1">
    <citation type="journal article" date="2023" name="G3 (Bethesda)">
        <title>A chromosome-level genome assembly of Zasmidium syzygii isolated from banana leaves.</title>
        <authorList>
            <person name="van Westerhoven A.C."/>
            <person name="Mehrabi R."/>
            <person name="Talebi R."/>
            <person name="Steentjes M.B.F."/>
            <person name="Corcolon B."/>
            <person name="Chong P.A."/>
            <person name="Kema G.H.J."/>
            <person name="Seidl M.F."/>
        </authorList>
    </citation>
    <scope>NUCLEOTIDE SEQUENCE [LARGE SCALE GENOMIC DNA]</scope>
    <source>
        <strain evidence="7 8">P124</strain>
    </source>
</reference>
<dbReference type="Gene3D" id="3.40.50.12780">
    <property type="entry name" value="N-terminal domain of ligase-like"/>
    <property type="match status" value="1"/>
</dbReference>
<keyword evidence="2" id="KW-0596">Phosphopantetheine</keyword>
<evidence type="ECO:0000256" key="5">
    <source>
        <dbReference type="SAM" id="MobiDB-lite"/>
    </source>
</evidence>
<evidence type="ECO:0000313" key="8">
    <source>
        <dbReference type="Proteomes" id="UP001305779"/>
    </source>
</evidence>
<proteinExistence type="inferred from homology"/>
<dbReference type="InterPro" id="IPR009081">
    <property type="entry name" value="PP-bd_ACP"/>
</dbReference>
<dbReference type="InterPro" id="IPR042099">
    <property type="entry name" value="ANL_N_sf"/>
</dbReference>
<keyword evidence="8" id="KW-1185">Reference proteome</keyword>
<dbReference type="PROSITE" id="PS50075">
    <property type="entry name" value="CARRIER"/>
    <property type="match status" value="1"/>
</dbReference>
<evidence type="ECO:0000256" key="4">
    <source>
        <dbReference type="ARBA" id="ARBA00022598"/>
    </source>
</evidence>
<keyword evidence="3" id="KW-0597">Phosphoprotein</keyword>
<dbReference type="PANTHER" id="PTHR43201">
    <property type="entry name" value="ACYL-COA SYNTHETASE"/>
    <property type="match status" value="1"/>
</dbReference>
<feature type="region of interest" description="Disordered" evidence="5">
    <location>
        <begin position="59"/>
        <end position="89"/>
    </location>
</feature>
<dbReference type="InterPro" id="IPR023213">
    <property type="entry name" value="CAT-like_dom_sf"/>
</dbReference>
<dbReference type="Pfam" id="PF00501">
    <property type="entry name" value="AMP-binding"/>
    <property type="match status" value="1"/>
</dbReference>
<evidence type="ECO:0000259" key="6">
    <source>
        <dbReference type="PROSITE" id="PS50075"/>
    </source>
</evidence>
<evidence type="ECO:0000313" key="7">
    <source>
        <dbReference type="EMBL" id="KAK4506305.1"/>
    </source>
</evidence>
<feature type="domain" description="Carrier" evidence="6">
    <location>
        <begin position="1"/>
        <end position="72"/>
    </location>
</feature>
<dbReference type="InterPro" id="IPR000873">
    <property type="entry name" value="AMP-dep_synth/lig_dom"/>
</dbReference>
<dbReference type="Gene3D" id="3.30.559.10">
    <property type="entry name" value="Chloramphenicol acetyltransferase-like domain"/>
    <property type="match status" value="1"/>
</dbReference>
<evidence type="ECO:0000256" key="1">
    <source>
        <dbReference type="ARBA" id="ARBA00006432"/>
    </source>
</evidence>
<gene>
    <name evidence="7" type="ORF">PRZ48_000035</name>
</gene>
<dbReference type="InterPro" id="IPR006162">
    <property type="entry name" value="Ppantetheine_attach_site"/>
</dbReference>
<dbReference type="PROSITE" id="PS00012">
    <property type="entry name" value="PHOSPHOPANTETHEINE"/>
    <property type="match status" value="1"/>
</dbReference>
<comment type="caution">
    <text evidence="7">The sequence shown here is derived from an EMBL/GenBank/DDBJ whole genome shotgun (WGS) entry which is preliminary data.</text>
</comment>
<protein>
    <recommendedName>
        <fullName evidence="6">Carrier domain-containing protein</fullName>
    </recommendedName>
</protein>